<name>A0A6C0B3U4_9ZZZZ</name>
<dbReference type="EMBL" id="MN739056">
    <property type="protein sequence ID" value="QHS86471.1"/>
    <property type="molecule type" value="Genomic_DNA"/>
</dbReference>
<dbReference type="AlphaFoldDB" id="A0A6C0B3U4"/>
<accession>A0A6C0B3U4</accession>
<sequence>MSEYFDDKGLFMQPKTKQYGSHMVMTNVHKTTKKKYVNIDTRFSDDYNYSQIANYNITLPEKITEVKSMYITNVEIPDVLFNISSLQNNNSMVITKTSNNTKYIITAPDNKYSKITDLHTALNAKLSAATGDSNINFSVTASNKSQLISTTNTYSISFAVDSSGNFDKALLNSKLGWVLGYRNINYTINNTATIAEALPDTFGPKYIYLAIDEFSNGNQRSFVSPLPGSLINKNIIARISISTVAFGFGSLISANRADGSMVSDRREYTGKIDLQKLNIKVLDEYGRPVSLNGLEFSFCMEIEHE</sequence>
<evidence type="ECO:0000313" key="1">
    <source>
        <dbReference type="EMBL" id="QHS86471.1"/>
    </source>
</evidence>
<protein>
    <submittedName>
        <fullName evidence="1">Uncharacterized protein</fullName>
    </submittedName>
</protein>
<organism evidence="1">
    <name type="scientific">viral metagenome</name>
    <dbReference type="NCBI Taxonomy" id="1070528"/>
    <lineage>
        <taxon>unclassified sequences</taxon>
        <taxon>metagenomes</taxon>
        <taxon>organismal metagenomes</taxon>
    </lineage>
</organism>
<proteinExistence type="predicted"/>
<reference evidence="1" key="1">
    <citation type="journal article" date="2020" name="Nature">
        <title>Giant virus diversity and host interactions through global metagenomics.</title>
        <authorList>
            <person name="Schulz F."/>
            <person name="Roux S."/>
            <person name="Paez-Espino D."/>
            <person name="Jungbluth S."/>
            <person name="Walsh D.A."/>
            <person name="Denef V.J."/>
            <person name="McMahon K.D."/>
            <person name="Konstantinidis K.T."/>
            <person name="Eloe-Fadrosh E.A."/>
            <person name="Kyrpides N.C."/>
            <person name="Woyke T."/>
        </authorList>
    </citation>
    <scope>NUCLEOTIDE SEQUENCE</scope>
    <source>
        <strain evidence="1">GVMAG-M-3300009187-29</strain>
    </source>
</reference>